<evidence type="ECO:0008006" key="3">
    <source>
        <dbReference type="Google" id="ProtNLM"/>
    </source>
</evidence>
<reference evidence="1 2" key="1">
    <citation type="journal article" date="2015" name="Antonie Van Leeuwenhoek">
        <title>A phylogenomic and molecular marker based taxonomic framework for the order Xanthomonadales: proposal to transfer the families Algiphilaceae and Solimonadaceae to the order Nevskiales ord. nov. and to create a new family within the order Xanthomonadales, the family Rhodanobacteraceae fam. nov., containing the genus Rhodanobacter and its closest relatives.</title>
        <authorList>
            <person name="Naushad S."/>
            <person name="Adeolu M."/>
            <person name="Wong S."/>
            <person name="Sohail M."/>
            <person name="Schellhorn H.E."/>
            <person name="Gupta R.S."/>
        </authorList>
    </citation>
    <scope>NUCLEOTIDE SEQUENCE [LARGE SCALE GENOMIC DNA]</scope>
    <source>
        <strain evidence="1 2">DSM 16301</strain>
    </source>
</reference>
<protein>
    <recommendedName>
        <fullName evidence="3">Phage baseplate protein</fullName>
    </recommendedName>
</protein>
<dbReference type="STRING" id="1440762.Y882_00400"/>
<sequence>MHTPTASELLQAWERGAESSAAARGLWLLDASCEDLDAQALLALPLGRRDALLLELRKRLFGRCMHGVACCPACGATAEVDLDVDALRQEAQASDGTSMTEEREIRELHVDGREEPIRYRLPDSRDLLAMQASEDAASARRLLIRRCVIDAGNEASEADALPLSDAVELALARAMAEADPQTDLSLAFTCPDCRQQWEPAFDVARFLWQELHAWALRLLRDVDTLARSYHWSEAEILAMSPRRRQAYLEQCVS</sequence>
<proteinExistence type="predicted"/>
<evidence type="ECO:0000313" key="1">
    <source>
        <dbReference type="EMBL" id="KLD66172.1"/>
    </source>
</evidence>
<dbReference type="AlphaFoldDB" id="A0A0G9HEX8"/>
<dbReference type="EMBL" id="JPLA01000001">
    <property type="protein sequence ID" value="KLD66172.1"/>
    <property type="molecule type" value="Genomic_DNA"/>
</dbReference>
<dbReference type="Pfam" id="PF12322">
    <property type="entry name" value="T4_baseplate"/>
    <property type="match status" value="1"/>
</dbReference>
<dbReference type="PATRIC" id="fig|1440762.4.peg.75"/>
<organism evidence="1 2">
    <name type="scientific">Dyella japonica DSM 16301</name>
    <dbReference type="NCBI Taxonomy" id="1440762"/>
    <lineage>
        <taxon>Bacteria</taxon>
        <taxon>Pseudomonadati</taxon>
        <taxon>Pseudomonadota</taxon>
        <taxon>Gammaproteobacteria</taxon>
        <taxon>Lysobacterales</taxon>
        <taxon>Rhodanobacteraceae</taxon>
        <taxon>Dyella</taxon>
    </lineage>
</organism>
<gene>
    <name evidence="1" type="ORF">Y882_00400</name>
</gene>
<dbReference type="OrthoDB" id="283948at2"/>
<comment type="caution">
    <text evidence="1">The sequence shown here is derived from an EMBL/GenBank/DDBJ whole genome shotgun (WGS) entry which is preliminary data.</text>
</comment>
<dbReference type="Proteomes" id="UP000035481">
    <property type="component" value="Unassembled WGS sequence"/>
</dbReference>
<dbReference type="RefSeq" id="WP_046969875.1">
    <property type="nucleotide sequence ID" value="NZ_JPLA01000001.1"/>
</dbReference>
<name>A0A0G9HEX8_9GAMM</name>
<dbReference type="InterPro" id="IPR024364">
    <property type="entry name" value="Baseplate_phage_T4-like"/>
</dbReference>
<evidence type="ECO:0000313" key="2">
    <source>
        <dbReference type="Proteomes" id="UP000035481"/>
    </source>
</evidence>
<accession>A0A0G9HEX8</accession>